<comment type="function">
    <text evidence="9">CRISPR (clustered regularly interspaced short palindromic repeat), is an adaptive immune system that provides protection against mobile genetic elements (viruses, transposable elements and conjugative plasmids). CRISPR clusters contain spacers, sequences complementary to antecedent mobile elements, and target invading nucleic acids. CRISPR clusters are transcribed and processed into CRISPR RNA (crRNA). Acts as a dsDNA endonuclease. Involved in the integration of spacer DNA into the CRISPR cassette.</text>
</comment>
<comment type="subunit">
    <text evidence="9">Homodimer, forms a heterotetramer with a Cas2 homodimer.</text>
</comment>
<dbReference type="GO" id="GO:0051607">
    <property type="term" value="P:defense response to virus"/>
    <property type="evidence" value="ECO:0007669"/>
    <property type="project" value="UniProtKB-UniRule"/>
</dbReference>
<dbReference type="InterPro" id="IPR002729">
    <property type="entry name" value="CRISPR-assoc_Cas1"/>
</dbReference>
<dbReference type="InterPro" id="IPR019858">
    <property type="entry name" value="CRISPR-assoc_Cas1_HMARI/TNEAP"/>
</dbReference>
<evidence type="ECO:0000256" key="1">
    <source>
        <dbReference type="ARBA" id="ARBA00022722"/>
    </source>
</evidence>
<dbReference type="Proteomes" id="UP000049855">
    <property type="component" value="Unassembled WGS sequence"/>
</dbReference>
<dbReference type="PANTHER" id="PTHR43219:SF1">
    <property type="entry name" value="CRISPR-ASSOCIATED ENDONUCLEASE CAS1"/>
    <property type="match status" value="1"/>
</dbReference>
<dbReference type="Gene3D" id="3.100.10.20">
    <property type="entry name" value="CRISPR-associated endonuclease Cas1, N-terminal domain"/>
    <property type="match status" value="1"/>
</dbReference>
<dbReference type="RefSeq" id="WP_021167761.1">
    <property type="nucleotide sequence ID" value="NZ_CTRP01000008.1"/>
</dbReference>
<dbReference type="Pfam" id="PF01867">
    <property type="entry name" value="Cas_Cas1"/>
    <property type="match status" value="1"/>
</dbReference>
<evidence type="ECO:0000256" key="4">
    <source>
        <dbReference type="ARBA" id="ARBA00022801"/>
    </source>
</evidence>
<name>A0A0U1KXJ3_9FIRM</name>
<feature type="binding site" evidence="9">
    <location>
        <position position="225"/>
    </location>
    <ligand>
        <name>Mn(2+)</name>
        <dbReference type="ChEBI" id="CHEBI:29035"/>
    </ligand>
</feature>
<dbReference type="InterPro" id="IPR042211">
    <property type="entry name" value="CRISPR-assoc_Cas1_N"/>
</dbReference>
<evidence type="ECO:0000313" key="10">
    <source>
        <dbReference type="EMBL" id="CQR72130.1"/>
    </source>
</evidence>
<evidence type="ECO:0000256" key="7">
    <source>
        <dbReference type="ARBA" id="ARBA00023125"/>
    </source>
</evidence>
<keyword evidence="2 9" id="KW-0479">Metal-binding</keyword>
<keyword evidence="1 9" id="KW-0540">Nuclease</keyword>
<comment type="similarity">
    <text evidence="9">Belongs to the CRISPR-associated endonuclease Cas1 family.</text>
</comment>
<evidence type="ECO:0000313" key="11">
    <source>
        <dbReference type="Proteomes" id="UP000049855"/>
    </source>
</evidence>
<dbReference type="GO" id="GO:0043571">
    <property type="term" value="P:maintenance of CRISPR repeat elements"/>
    <property type="evidence" value="ECO:0007669"/>
    <property type="project" value="UniProtKB-UniRule"/>
</dbReference>
<dbReference type="EC" id="3.1.-.-" evidence="9"/>
<organism evidence="10 11">
    <name type="scientific">Sporomusa ovata</name>
    <dbReference type="NCBI Taxonomy" id="2378"/>
    <lineage>
        <taxon>Bacteria</taxon>
        <taxon>Bacillati</taxon>
        <taxon>Bacillota</taxon>
        <taxon>Negativicutes</taxon>
        <taxon>Selenomonadales</taxon>
        <taxon>Sporomusaceae</taxon>
        <taxon>Sporomusa</taxon>
    </lineage>
</organism>
<sequence length="336" mass="39267">MSKSAPTTRYIRTPGTLGREDNSLTFRNEKGITHIPINGLKELYLLNEISLNSKVFTFLSMANITVHFFDYYGQFRGTFYPKEARVSGKVMLLQAKACLENRLPIAVAFVGAIAANIHEVLYHYFKHGNKEIKPYLDWLKKDVPDLLPKIKNVPTLLSLEGEIWRRFYETFQLILPEDFVMNRRVKRPPDNPINALVSFGNTILYTKTISQIYHTHLDQTISFLHEPSDRRFSLSLDLSEAFKPLIVFRTIFEVVNNRRIQVSKHFDKKYNYCLLNEPGRDVFITAMEERLQQVFEHGTMKRKISYLTAIKYDAYKLKKHVVEGTSFTPFLEKDRR</sequence>
<keyword evidence="5 9" id="KW-0460">Magnesium</keyword>
<dbReference type="GO" id="GO:0003677">
    <property type="term" value="F:DNA binding"/>
    <property type="evidence" value="ECO:0007669"/>
    <property type="project" value="UniProtKB-KW"/>
</dbReference>
<protein>
    <recommendedName>
        <fullName evidence="9">CRISPR-associated endonuclease Cas1</fullName>
        <ecNumber evidence="9">3.1.-.-</ecNumber>
    </recommendedName>
</protein>
<dbReference type="AlphaFoldDB" id="A0A0U1KXJ3"/>
<dbReference type="GO" id="GO:0004520">
    <property type="term" value="F:DNA endonuclease activity"/>
    <property type="evidence" value="ECO:0007669"/>
    <property type="project" value="InterPro"/>
</dbReference>
<evidence type="ECO:0000256" key="3">
    <source>
        <dbReference type="ARBA" id="ARBA00022759"/>
    </source>
</evidence>
<keyword evidence="4 9" id="KW-0378">Hydrolase</keyword>
<dbReference type="HAMAP" id="MF_01470">
    <property type="entry name" value="Cas1"/>
    <property type="match status" value="1"/>
</dbReference>
<dbReference type="Gene3D" id="1.20.120.920">
    <property type="entry name" value="CRISPR-associated endonuclease Cas1, C-terminal domain"/>
    <property type="match status" value="1"/>
</dbReference>
<dbReference type="GO" id="GO:0016787">
    <property type="term" value="F:hydrolase activity"/>
    <property type="evidence" value="ECO:0007669"/>
    <property type="project" value="UniProtKB-KW"/>
</dbReference>
<keyword evidence="3 9" id="KW-0255">Endonuclease</keyword>
<comment type="cofactor">
    <cofactor evidence="9">
        <name>Mg(2+)</name>
        <dbReference type="ChEBI" id="CHEBI:18420"/>
    </cofactor>
    <cofactor evidence="9">
        <name>Mn(2+)</name>
        <dbReference type="ChEBI" id="CHEBI:29035"/>
    </cofactor>
</comment>
<feature type="binding site" evidence="9">
    <location>
        <position position="160"/>
    </location>
    <ligand>
        <name>Mn(2+)</name>
        <dbReference type="ChEBI" id="CHEBI:29035"/>
    </ligand>
</feature>
<dbReference type="InterPro" id="IPR042206">
    <property type="entry name" value="CRISPR-assoc_Cas1_C"/>
</dbReference>
<proteinExistence type="inferred from homology"/>
<dbReference type="EMBL" id="CTRP01000008">
    <property type="protein sequence ID" value="CQR72130.1"/>
    <property type="molecule type" value="Genomic_DNA"/>
</dbReference>
<dbReference type="GO" id="GO:0046872">
    <property type="term" value="F:metal ion binding"/>
    <property type="evidence" value="ECO:0007669"/>
    <property type="project" value="UniProtKB-UniRule"/>
</dbReference>
<keyword evidence="8 9" id="KW-0464">Manganese</keyword>
<reference evidence="11" key="1">
    <citation type="submission" date="2015-03" db="EMBL/GenBank/DDBJ databases">
        <authorList>
            <person name="Nijsse Bart"/>
        </authorList>
    </citation>
    <scope>NUCLEOTIDE SEQUENCE [LARGE SCALE GENOMIC DNA]</scope>
</reference>
<keyword evidence="7 9" id="KW-0238">DNA-binding</keyword>
<gene>
    <name evidence="9" type="primary">cas1</name>
    <name evidence="10" type="ORF">SpAn4DRAFT_4819</name>
</gene>
<dbReference type="NCBIfam" id="TIGR00287">
    <property type="entry name" value="cas1"/>
    <property type="match status" value="1"/>
</dbReference>
<keyword evidence="11" id="KW-1185">Reference proteome</keyword>
<dbReference type="NCBIfam" id="TIGR03641">
    <property type="entry name" value="cas1_HMARI"/>
    <property type="match status" value="1"/>
</dbReference>
<evidence type="ECO:0000256" key="6">
    <source>
        <dbReference type="ARBA" id="ARBA00023118"/>
    </source>
</evidence>
<evidence type="ECO:0000256" key="2">
    <source>
        <dbReference type="ARBA" id="ARBA00022723"/>
    </source>
</evidence>
<evidence type="ECO:0000256" key="5">
    <source>
        <dbReference type="ARBA" id="ARBA00022842"/>
    </source>
</evidence>
<dbReference type="PANTHER" id="PTHR43219">
    <property type="entry name" value="CRISPR-ASSOCIATED ENDONUCLEASE CAS1"/>
    <property type="match status" value="1"/>
</dbReference>
<keyword evidence="6 9" id="KW-0051">Antiviral defense</keyword>
<accession>A0A0U1KXJ3</accession>
<feature type="binding site" evidence="9">
    <location>
        <position position="240"/>
    </location>
    <ligand>
        <name>Mn(2+)</name>
        <dbReference type="ChEBI" id="CHEBI:29035"/>
    </ligand>
</feature>
<evidence type="ECO:0000256" key="8">
    <source>
        <dbReference type="ARBA" id="ARBA00023211"/>
    </source>
</evidence>
<evidence type="ECO:0000256" key="9">
    <source>
        <dbReference type="HAMAP-Rule" id="MF_01470"/>
    </source>
</evidence>